<dbReference type="Pfam" id="PF11772">
    <property type="entry name" value="EpuA"/>
    <property type="match status" value="1"/>
</dbReference>
<comment type="caution">
    <text evidence="3">The sequence shown here is derived from an EMBL/GenBank/DDBJ whole genome shotgun (WGS) entry which is preliminary data.</text>
</comment>
<evidence type="ECO:0000313" key="4">
    <source>
        <dbReference type="Proteomes" id="UP001597282"/>
    </source>
</evidence>
<dbReference type="EMBL" id="JBHTNU010000008">
    <property type="protein sequence ID" value="MFD1427258.1"/>
    <property type="molecule type" value="Genomic_DNA"/>
</dbReference>
<keyword evidence="4" id="KW-1185">Reference proteome</keyword>
<evidence type="ECO:0000313" key="3">
    <source>
        <dbReference type="EMBL" id="MFD1427258.1"/>
    </source>
</evidence>
<organism evidence="3 4">
    <name type="scientific">Kroppenstedtia sanguinis</name>
    <dbReference type="NCBI Taxonomy" id="1380684"/>
    <lineage>
        <taxon>Bacteria</taxon>
        <taxon>Bacillati</taxon>
        <taxon>Bacillota</taxon>
        <taxon>Bacilli</taxon>
        <taxon>Bacillales</taxon>
        <taxon>Thermoactinomycetaceae</taxon>
        <taxon>Kroppenstedtia</taxon>
    </lineage>
</organism>
<name>A0ABW4C9R8_9BACL</name>
<dbReference type="InterPro" id="IPR024596">
    <property type="entry name" value="RNApol_su_b/EpuA"/>
</dbReference>
<keyword evidence="2" id="KW-1133">Transmembrane helix</keyword>
<proteinExistence type="predicted"/>
<protein>
    <submittedName>
        <fullName evidence="3">DNA-directed RNA polymerase subunit beta</fullName>
    </submittedName>
</protein>
<feature type="transmembrane region" description="Helical" evidence="2">
    <location>
        <begin position="198"/>
        <end position="225"/>
    </location>
</feature>
<dbReference type="RefSeq" id="WP_380165111.1">
    <property type="nucleotide sequence ID" value="NZ_JBHTNU010000008.1"/>
</dbReference>
<feature type="compositionally biased region" description="Acidic residues" evidence="1">
    <location>
        <begin position="114"/>
        <end position="123"/>
    </location>
</feature>
<evidence type="ECO:0000256" key="1">
    <source>
        <dbReference type="SAM" id="MobiDB-lite"/>
    </source>
</evidence>
<gene>
    <name evidence="3" type="ORF">ACFQ4Y_10010</name>
</gene>
<reference evidence="4" key="1">
    <citation type="journal article" date="2019" name="Int. J. Syst. Evol. Microbiol.">
        <title>The Global Catalogue of Microorganisms (GCM) 10K type strain sequencing project: providing services to taxonomists for standard genome sequencing and annotation.</title>
        <authorList>
            <consortium name="The Broad Institute Genomics Platform"/>
            <consortium name="The Broad Institute Genome Sequencing Center for Infectious Disease"/>
            <person name="Wu L."/>
            <person name="Ma J."/>
        </authorList>
    </citation>
    <scope>NUCLEOTIDE SEQUENCE [LARGE SCALE GENOMIC DNA]</scope>
    <source>
        <strain evidence="4">S1</strain>
    </source>
</reference>
<sequence>MQQKEEKPTQVWAKNSESNLEEAQVRASNKEQAETDEQLTNPTVSPASPEPNVEEQTESASKPVEVETGGSGEDPNPSKGPNTGDPESPTDWEDQLDHDRGMGAAPSPSLPGSEDGEGEEDPDVTPKDSVQSEDYPKPTGVLKWKKGDSGEGVKTDPEPDEKRTKEESSLGEPDVPVADQDSEEVSETEGKKKFTKKVLMYTFIWFPLLLVAALAGGLLIGYSVIGDDPAGEVFTRELWEHLYNLIYG</sequence>
<keyword evidence="3" id="KW-0240">DNA-directed RNA polymerase</keyword>
<dbReference type="Proteomes" id="UP001597282">
    <property type="component" value="Unassembled WGS sequence"/>
</dbReference>
<keyword evidence="2" id="KW-0472">Membrane</keyword>
<accession>A0ABW4C9R8</accession>
<feature type="compositionally biased region" description="Basic and acidic residues" evidence="1">
    <location>
        <begin position="145"/>
        <end position="168"/>
    </location>
</feature>
<dbReference type="GO" id="GO:0000428">
    <property type="term" value="C:DNA-directed RNA polymerase complex"/>
    <property type="evidence" value="ECO:0007669"/>
    <property type="project" value="UniProtKB-KW"/>
</dbReference>
<keyword evidence="3" id="KW-0804">Transcription</keyword>
<evidence type="ECO:0000256" key="2">
    <source>
        <dbReference type="SAM" id="Phobius"/>
    </source>
</evidence>
<keyword evidence="2" id="KW-0812">Transmembrane</keyword>
<feature type="region of interest" description="Disordered" evidence="1">
    <location>
        <begin position="1"/>
        <end position="190"/>
    </location>
</feature>